<dbReference type="NCBIfam" id="TIGR01490">
    <property type="entry name" value="HAD-SF-IB-hyp1"/>
    <property type="match status" value="1"/>
</dbReference>
<dbReference type="Proteomes" id="UP001595621">
    <property type="component" value="Unassembled WGS sequence"/>
</dbReference>
<dbReference type="InterPro" id="IPR036412">
    <property type="entry name" value="HAD-like_sf"/>
</dbReference>
<keyword evidence="1" id="KW-0378">Hydrolase</keyword>
<evidence type="ECO:0000313" key="1">
    <source>
        <dbReference type="EMBL" id="MFC3140087.1"/>
    </source>
</evidence>
<dbReference type="PANTHER" id="PTHR43344:SF14">
    <property type="entry name" value="HAD-IB FAMILY HYDROLASE"/>
    <property type="match status" value="1"/>
</dbReference>
<dbReference type="EMBL" id="JBHRTD010000018">
    <property type="protein sequence ID" value="MFC3140087.1"/>
    <property type="molecule type" value="Genomic_DNA"/>
</dbReference>
<dbReference type="SUPFAM" id="SSF56784">
    <property type="entry name" value="HAD-like"/>
    <property type="match status" value="1"/>
</dbReference>
<gene>
    <name evidence="1" type="ORF">ACFOE0_18160</name>
</gene>
<dbReference type="GO" id="GO:0016787">
    <property type="term" value="F:hydrolase activity"/>
    <property type="evidence" value="ECO:0007669"/>
    <property type="project" value="UniProtKB-KW"/>
</dbReference>
<protein>
    <submittedName>
        <fullName evidence="1">HAD-IB family hydrolase</fullName>
    </submittedName>
</protein>
<dbReference type="NCBIfam" id="TIGR01488">
    <property type="entry name" value="HAD-SF-IB"/>
    <property type="match status" value="1"/>
</dbReference>
<name>A0ABV7GF36_9GAMM</name>
<dbReference type="PANTHER" id="PTHR43344">
    <property type="entry name" value="PHOSPHOSERINE PHOSPHATASE"/>
    <property type="match status" value="1"/>
</dbReference>
<evidence type="ECO:0000313" key="2">
    <source>
        <dbReference type="Proteomes" id="UP001595621"/>
    </source>
</evidence>
<keyword evidence="2" id="KW-1185">Reference proteome</keyword>
<proteinExistence type="predicted"/>
<dbReference type="RefSeq" id="WP_248934026.1">
    <property type="nucleotide sequence ID" value="NZ_JAKILF010000001.1"/>
</dbReference>
<sequence length="207" mass="23341">MDLALFDFDGTITDTDTFSTFIKLTTSKRRKLAFALPLLTAKWGYKSGLMSATRARHIALKYALGNRDASAMRDLGELYAQTLLPGFIRPEAQQAMEWHRQRGDTLVLVSASLDLYLQPWTRTQGIELICSRVEICGDRLTGHYRGADCCAGEKAKRILQAYDLKEFGAVHAYGDTNEDREMLALADHAWMAWRQVKQSDNSESLTL</sequence>
<dbReference type="Gene3D" id="3.40.50.1000">
    <property type="entry name" value="HAD superfamily/HAD-like"/>
    <property type="match status" value="1"/>
</dbReference>
<reference evidence="2" key="1">
    <citation type="journal article" date="2019" name="Int. J. Syst. Evol. Microbiol.">
        <title>The Global Catalogue of Microorganisms (GCM) 10K type strain sequencing project: providing services to taxonomists for standard genome sequencing and annotation.</title>
        <authorList>
            <consortium name="The Broad Institute Genomics Platform"/>
            <consortium name="The Broad Institute Genome Sequencing Center for Infectious Disease"/>
            <person name="Wu L."/>
            <person name="Ma J."/>
        </authorList>
    </citation>
    <scope>NUCLEOTIDE SEQUENCE [LARGE SCALE GENOMIC DNA]</scope>
    <source>
        <strain evidence="2">KCTC 52277</strain>
    </source>
</reference>
<dbReference type="Gene3D" id="1.20.1440.100">
    <property type="entry name" value="SG protein - dephosphorylation function"/>
    <property type="match status" value="1"/>
</dbReference>
<dbReference type="InterPro" id="IPR050582">
    <property type="entry name" value="HAD-like_SerB"/>
</dbReference>
<accession>A0ABV7GF36</accession>
<dbReference type="InterPro" id="IPR023214">
    <property type="entry name" value="HAD_sf"/>
</dbReference>
<organism evidence="1 2">
    <name type="scientific">Shewanella submarina</name>
    <dbReference type="NCBI Taxonomy" id="2016376"/>
    <lineage>
        <taxon>Bacteria</taxon>
        <taxon>Pseudomonadati</taxon>
        <taxon>Pseudomonadota</taxon>
        <taxon>Gammaproteobacteria</taxon>
        <taxon>Alteromonadales</taxon>
        <taxon>Shewanellaceae</taxon>
        <taxon>Shewanella</taxon>
    </lineage>
</organism>
<dbReference type="Pfam" id="PF12710">
    <property type="entry name" value="HAD"/>
    <property type="match status" value="1"/>
</dbReference>
<dbReference type="InterPro" id="IPR006385">
    <property type="entry name" value="HAD_hydro_SerB1"/>
</dbReference>
<comment type="caution">
    <text evidence="1">The sequence shown here is derived from an EMBL/GenBank/DDBJ whole genome shotgun (WGS) entry which is preliminary data.</text>
</comment>